<evidence type="ECO:0000313" key="7">
    <source>
        <dbReference type="Proteomes" id="UP000007113"/>
    </source>
</evidence>
<dbReference type="STRING" id="682795.AciX8_2281"/>
<dbReference type="Gene3D" id="1.10.760.10">
    <property type="entry name" value="Cytochrome c-like domain"/>
    <property type="match status" value="1"/>
</dbReference>
<evidence type="ECO:0000256" key="2">
    <source>
        <dbReference type="ARBA" id="ARBA00022723"/>
    </source>
</evidence>
<feature type="domain" description="Cytochrome c" evidence="5">
    <location>
        <begin position="82"/>
        <end position="170"/>
    </location>
</feature>
<sequence length="186" mass="19972">MSILPSSLGGVYDETQTTLIPILNLNGPMKHLPAILLLSTLVLAGCRATPPSPTETKVAYWTKHHITVGGKKDINPIKASAENIEEGKELFTSYCMVCHGLDGQNTGVPFAATISPPVPSLALPQVQAYTDGQLKWIIKNGIYPSGMPPSNGDFSNDEMWQMVLYIRHLPKAGILGSPAVYNGSSK</sequence>
<keyword evidence="2 4" id="KW-0479">Metal-binding</keyword>
<dbReference type="GO" id="GO:0020037">
    <property type="term" value="F:heme binding"/>
    <property type="evidence" value="ECO:0007669"/>
    <property type="project" value="InterPro"/>
</dbReference>
<keyword evidence="1 4" id="KW-0349">Heme</keyword>
<evidence type="ECO:0000313" key="6">
    <source>
        <dbReference type="EMBL" id="AEU36599.1"/>
    </source>
</evidence>
<keyword evidence="3 4" id="KW-0408">Iron</keyword>
<protein>
    <submittedName>
        <fullName evidence="6">Cytochrome c class I</fullName>
    </submittedName>
</protein>
<dbReference type="InterPro" id="IPR036909">
    <property type="entry name" value="Cyt_c-like_dom_sf"/>
</dbReference>
<gene>
    <name evidence="6" type="ordered locus">AciX8_2281</name>
</gene>
<dbReference type="eggNOG" id="COG2010">
    <property type="taxonomic scope" value="Bacteria"/>
</dbReference>
<dbReference type="Proteomes" id="UP000007113">
    <property type="component" value="Chromosome"/>
</dbReference>
<dbReference type="InterPro" id="IPR009056">
    <property type="entry name" value="Cyt_c-like_dom"/>
</dbReference>
<dbReference type="PROSITE" id="PS51007">
    <property type="entry name" value="CYTC"/>
    <property type="match status" value="1"/>
</dbReference>
<reference evidence="6 7" key="1">
    <citation type="submission" date="2011-11" db="EMBL/GenBank/DDBJ databases">
        <title>Complete sequence of Granulicella mallensis MP5ACTX8.</title>
        <authorList>
            <consortium name="US DOE Joint Genome Institute"/>
            <person name="Lucas S."/>
            <person name="Copeland A."/>
            <person name="Lapidus A."/>
            <person name="Cheng J.-F."/>
            <person name="Goodwin L."/>
            <person name="Pitluck S."/>
            <person name="Peters L."/>
            <person name="Lu M."/>
            <person name="Detter J.C."/>
            <person name="Han C."/>
            <person name="Tapia R."/>
            <person name="Land M."/>
            <person name="Hauser L."/>
            <person name="Kyrpides N."/>
            <person name="Ivanova N."/>
            <person name="Mikhailova N."/>
            <person name="Pagani I."/>
            <person name="Rawat S."/>
            <person name="Mannisto M."/>
            <person name="Haggblom M."/>
            <person name="Woyke T."/>
        </authorList>
    </citation>
    <scope>NUCLEOTIDE SEQUENCE [LARGE SCALE GENOMIC DNA]</scope>
    <source>
        <strain evidence="7">ATCC BAA-1857 / DSM 23137 / MP5ACTX8</strain>
    </source>
</reference>
<dbReference type="KEGG" id="gma:AciX8_2281"/>
<accession>G8NW87</accession>
<dbReference type="GO" id="GO:0009055">
    <property type="term" value="F:electron transfer activity"/>
    <property type="evidence" value="ECO:0007669"/>
    <property type="project" value="InterPro"/>
</dbReference>
<organism evidence="6 7">
    <name type="scientific">Granulicella mallensis (strain ATCC BAA-1857 / DSM 23137 / MP5ACTX8)</name>
    <dbReference type="NCBI Taxonomy" id="682795"/>
    <lineage>
        <taxon>Bacteria</taxon>
        <taxon>Pseudomonadati</taxon>
        <taxon>Acidobacteriota</taxon>
        <taxon>Terriglobia</taxon>
        <taxon>Terriglobales</taxon>
        <taxon>Acidobacteriaceae</taxon>
        <taxon>Granulicella</taxon>
    </lineage>
</organism>
<keyword evidence="7" id="KW-1185">Reference proteome</keyword>
<evidence type="ECO:0000256" key="4">
    <source>
        <dbReference type="PROSITE-ProRule" id="PRU00433"/>
    </source>
</evidence>
<evidence type="ECO:0000259" key="5">
    <source>
        <dbReference type="PROSITE" id="PS51007"/>
    </source>
</evidence>
<dbReference type="GO" id="GO:0046872">
    <property type="term" value="F:metal ion binding"/>
    <property type="evidence" value="ECO:0007669"/>
    <property type="project" value="UniProtKB-KW"/>
</dbReference>
<evidence type="ECO:0000256" key="1">
    <source>
        <dbReference type="ARBA" id="ARBA00022617"/>
    </source>
</evidence>
<proteinExistence type="predicted"/>
<dbReference type="HOGENOM" id="CLU_101159_2_1_0"/>
<evidence type="ECO:0000256" key="3">
    <source>
        <dbReference type="ARBA" id="ARBA00023004"/>
    </source>
</evidence>
<dbReference type="EMBL" id="CP003130">
    <property type="protein sequence ID" value="AEU36599.1"/>
    <property type="molecule type" value="Genomic_DNA"/>
</dbReference>
<dbReference type="AlphaFoldDB" id="G8NW87"/>
<name>G8NW87_GRAMM</name>
<dbReference type="SUPFAM" id="SSF46626">
    <property type="entry name" value="Cytochrome c"/>
    <property type="match status" value="1"/>
</dbReference>
<dbReference type="Pfam" id="PF13442">
    <property type="entry name" value="Cytochrome_CBB3"/>
    <property type="match status" value="1"/>
</dbReference>